<evidence type="ECO:0000259" key="2">
    <source>
        <dbReference type="Pfam" id="PF13454"/>
    </source>
</evidence>
<keyword evidence="1" id="KW-1133">Transmembrane helix</keyword>
<reference evidence="3 4" key="1">
    <citation type="submission" date="2019-01" db="EMBL/GenBank/DDBJ databases">
        <title>The draft genome of Rhizobium sp. 24NR.</title>
        <authorList>
            <person name="Liu L."/>
            <person name="Liang L."/>
            <person name="Shi S."/>
            <person name="Xu L."/>
            <person name="Wang X."/>
            <person name="Li L."/>
            <person name="Zhang X."/>
        </authorList>
    </citation>
    <scope>NUCLEOTIDE SEQUENCE [LARGE SCALE GENOMIC DNA]</scope>
    <source>
        <strain evidence="3 4">24NR</strain>
    </source>
</reference>
<dbReference type="InterPro" id="IPR036188">
    <property type="entry name" value="FAD/NAD-bd_sf"/>
</dbReference>
<protein>
    <submittedName>
        <fullName evidence="3">FAD-dependent oxidoreductase</fullName>
    </submittedName>
</protein>
<keyword evidence="1" id="KW-0812">Transmembrane</keyword>
<accession>A0A3S3RPF6</accession>
<dbReference type="InterPro" id="IPR052189">
    <property type="entry name" value="L-asp_N-monooxygenase_NS-form"/>
</dbReference>
<keyword evidence="4" id="KW-1185">Reference proteome</keyword>
<evidence type="ECO:0000313" key="3">
    <source>
        <dbReference type="EMBL" id="RWX81266.1"/>
    </source>
</evidence>
<evidence type="ECO:0000256" key="1">
    <source>
        <dbReference type="SAM" id="Phobius"/>
    </source>
</evidence>
<dbReference type="InterPro" id="IPR038732">
    <property type="entry name" value="HpyO/CreE_NAD-binding"/>
</dbReference>
<dbReference type="OrthoDB" id="101972at2"/>
<proteinExistence type="predicted"/>
<dbReference type="PANTHER" id="PTHR40254">
    <property type="entry name" value="BLR0577 PROTEIN"/>
    <property type="match status" value="1"/>
</dbReference>
<dbReference type="RefSeq" id="WP_128441091.1">
    <property type="nucleotide sequence ID" value="NZ_SBIP01000001.1"/>
</dbReference>
<dbReference type="Pfam" id="PF13454">
    <property type="entry name" value="NAD_binding_9"/>
    <property type="match status" value="1"/>
</dbReference>
<dbReference type="EMBL" id="SBIP01000001">
    <property type="protein sequence ID" value="RWX81266.1"/>
    <property type="molecule type" value="Genomic_DNA"/>
</dbReference>
<dbReference type="Proteomes" id="UP000287687">
    <property type="component" value="Unassembled WGS sequence"/>
</dbReference>
<dbReference type="Gene3D" id="3.50.50.60">
    <property type="entry name" value="FAD/NAD(P)-binding domain"/>
    <property type="match status" value="2"/>
</dbReference>
<gene>
    <name evidence="3" type="ORF">EPK99_02805</name>
</gene>
<evidence type="ECO:0000313" key="4">
    <source>
        <dbReference type="Proteomes" id="UP000287687"/>
    </source>
</evidence>
<dbReference type="AlphaFoldDB" id="A0A3S3RPF6"/>
<dbReference type="SUPFAM" id="SSF51905">
    <property type="entry name" value="FAD/NAD(P)-binding domain"/>
    <property type="match status" value="2"/>
</dbReference>
<dbReference type="PANTHER" id="PTHR40254:SF1">
    <property type="entry name" value="BLR0577 PROTEIN"/>
    <property type="match status" value="1"/>
</dbReference>
<sequence>MNIAAKNNTAPALTVAIIGGGFTGAAVAYHLARHRGAERSDILVFEPRSAIGKGLAYDSSDPTHRINVPAGRMSLFPDQPEHFALWLASNDVLADDPGAYRADGSVFPRRSVFGDYVLSQVKPLLEAGLIRHIRAQVMHIAKTDTRWQVEDSEGNRVSADILVIAATHPAPQPPARLASALEGHPRYVADATRPDALEPIRTSDRVLVVGNGLTAADVIASLRARGHKGRILSISRRGLRSRGHPAVPQEPYGDFLSPPPRTALELLMRARTAVRAAEAAGFSWHAALDQVRAQARPIWQNLPIVERRRLVGHLRVFWDVHRFRIAPQVEQALDQAVVEGDLEIAAGSILSASRTGETMDVVIRRRGGAPETSQFDAVVITTGPAHGGILASQPWLSDLAKAGSLTMDPTGLGLGCNEKGEALDLDGKPQPDLLIAGPLARGVFGELMGLPQVSEYAAFIADRVARSIAALR</sequence>
<name>A0A3S3RPF6_9HYPH</name>
<feature type="transmembrane region" description="Helical" evidence="1">
    <location>
        <begin position="12"/>
        <end position="32"/>
    </location>
</feature>
<feature type="domain" description="FAD-dependent urate hydroxylase HpyO/Asp monooxygenase CreE-like FAD/NAD(P)-binding" evidence="2">
    <location>
        <begin position="16"/>
        <end position="168"/>
    </location>
</feature>
<organism evidence="3 4">
    <name type="scientific">Neorhizobium lilium</name>
    <dbReference type="NCBI Taxonomy" id="2503024"/>
    <lineage>
        <taxon>Bacteria</taxon>
        <taxon>Pseudomonadati</taxon>
        <taxon>Pseudomonadota</taxon>
        <taxon>Alphaproteobacteria</taxon>
        <taxon>Hyphomicrobiales</taxon>
        <taxon>Rhizobiaceae</taxon>
        <taxon>Rhizobium/Agrobacterium group</taxon>
        <taxon>Neorhizobium</taxon>
    </lineage>
</organism>
<comment type="caution">
    <text evidence="3">The sequence shown here is derived from an EMBL/GenBank/DDBJ whole genome shotgun (WGS) entry which is preliminary data.</text>
</comment>
<keyword evidence="1" id="KW-0472">Membrane</keyword>